<proteinExistence type="predicted"/>
<accession>A0ABM0UTI9</accession>
<evidence type="ECO:0000313" key="2">
    <source>
        <dbReference type="Proteomes" id="UP000694864"/>
    </source>
</evidence>
<evidence type="ECO:0000259" key="1">
    <source>
        <dbReference type="PROSITE" id="PS50878"/>
    </source>
</evidence>
<dbReference type="InterPro" id="IPR026960">
    <property type="entry name" value="RVT-Znf"/>
</dbReference>
<feature type="domain" description="Reverse transcriptase" evidence="1">
    <location>
        <begin position="1"/>
        <end position="279"/>
    </location>
</feature>
<dbReference type="RefSeq" id="XP_010446110.1">
    <property type="nucleotide sequence ID" value="XM_010447808.1"/>
</dbReference>
<organism evidence="2 3">
    <name type="scientific">Camelina sativa</name>
    <name type="common">False flax</name>
    <name type="synonym">Myagrum sativum</name>
    <dbReference type="NCBI Taxonomy" id="90675"/>
    <lineage>
        <taxon>Eukaryota</taxon>
        <taxon>Viridiplantae</taxon>
        <taxon>Streptophyta</taxon>
        <taxon>Embryophyta</taxon>
        <taxon>Tracheophyta</taxon>
        <taxon>Spermatophyta</taxon>
        <taxon>Magnoliopsida</taxon>
        <taxon>eudicotyledons</taxon>
        <taxon>Gunneridae</taxon>
        <taxon>Pentapetalae</taxon>
        <taxon>rosids</taxon>
        <taxon>malvids</taxon>
        <taxon>Brassicales</taxon>
        <taxon>Brassicaceae</taxon>
        <taxon>Camelineae</taxon>
        <taxon>Camelina</taxon>
    </lineage>
</organism>
<dbReference type="GeneID" id="104728885"/>
<protein>
    <submittedName>
        <fullName evidence="3">Uncharacterized protein LOC104728885</fullName>
    </submittedName>
</protein>
<keyword evidence="2" id="KW-1185">Reference proteome</keyword>
<sequence>MTNRQSINTIKEVVCPDGRIAATEDAVKAEAERHFREFLQLVPSDFEGSRVEDLEQLLPFRCSDLDVQQLTRTVTGVEIKKVLFSMPNDKSPWPDGFTAEFYKAAWGLIGTEFVLAKVLTAMCFPPTFVHWIMLCVTTASFSVQVNGDLVGYFRSSRGLRQGFSLSPYLFVICMEVLTKLLDKAAGARRFGYHPRCKNLGLTYLSFANDLMVLSDGKERYVEGIVAVFDEFVKLSGLKISMEKSTLFLAGVPASTADQISTWFSFAHGQFPIRYLGLPLITKKLTNADLAPLLEQLQQRIGSWTVRTLSFAGRLNLISSVLWSTLSDTTTRGSWIWRKLLKYRDMAKPLCNMVVGNGEKTSFWYDNWSPMNRLMDIGGDRGVIDMGISKQSTLAEVWDTHRRRRHRLPHLNDMEDALHTQRLQRRDVPDSLHWKGKNDMFRSGFSTRDTWNHIRTTSNVVAWHKGVWFAHAVPKYSFCVWLAALNKLSTGDHMLCWNRDTDGTCVLCHSDLETRNHLFFSCHYATEVWAALAKGLFCIQYTTDWETNLTSISNQQQSRVEAFLQRCVFQVVVYTLWRERNGRRHGEASTPSHYLIDWADKQIKTQITAIGKMGIDTIMKHIKFGYNLDWFRLI</sequence>
<dbReference type="PANTHER" id="PTHR33116:SF84">
    <property type="entry name" value="RNA-DIRECTED DNA POLYMERASE"/>
    <property type="match status" value="1"/>
</dbReference>
<dbReference type="InterPro" id="IPR000477">
    <property type="entry name" value="RT_dom"/>
</dbReference>
<dbReference type="Pfam" id="PF13966">
    <property type="entry name" value="zf-RVT"/>
    <property type="match status" value="1"/>
</dbReference>
<reference evidence="3" key="2">
    <citation type="submission" date="2025-08" db="UniProtKB">
        <authorList>
            <consortium name="RefSeq"/>
        </authorList>
    </citation>
    <scope>IDENTIFICATION</scope>
    <source>
        <tissue evidence="3">Leaf</tissue>
    </source>
</reference>
<dbReference type="PANTHER" id="PTHR33116">
    <property type="entry name" value="REVERSE TRANSCRIPTASE ZINC-BINDING DOMAIN-CONTAINING PROTEIN-RELATED-RELATED"/>
    <property type="match status" value="1"/>
</dbReference>
<dbReference type="Proteomes" id="UP000694864">
    <property type="component" value="Chromosome 11"/>
</dbReference>
<gene>
    <name evidence="3" type="primary">LOC104728885</name>
</gene>
<evidence type="ECO:0000313" key="3">
    <source>
        <dbReference type="RefSeq" id="XP_010446110.1"/>
    </source>
</evidence>
<reference evidence="2" key="1">
    <citation type="journal article" date="2014" name="Nat. Commun.">
        <title>The emerging biofuel crop Camelina sativa retains a highly undifferentiated hexaploid genome structure.</title>
        <authorList>
            <person name="Kagale S."/>
            <person name="Koh C."/>
            <person name="Nixon J."/>
            <person name="Bollina V."/>
            <person name="Clarke W.E."/>
            <person name="Tuteja R."/>
            <person name="Spillane C."/>
            <person name="Robinson S.J."/>
            <person name="Links M.G."/>
            <person name="Clarke C."/>
            <person name="Higgins E.E."/>
            <person name="Huebert T."/>
            <person name="Sharpe A.G."/>
            <person name="Parkin I.A."/>
        </authorList>
    </citation>
    <scope>NUCLEOTIDE SEQUENCE [LARGE SCALE GENOMIC DNA]</scope>
    <source>
        <strain evidence="2">cv. DH55</strain>
    </source>
</reference>
<dbReference type="PROSITE" id="PS50878">
    <property type="entry name" value="RT_POL"/>
    <property type="match status" value="1"/>
</dbReference>
<name>A0ABM0UTI9_CAMSA</name>
<dbReference type="Pfam" id="PF00078">
    <property type="entry name" value="RVT_1"/>
    <property type="match status" value="1"/>
</dbReference>